<dbReference type="OrthoDB" id="5979581at2759"/>
<reference evidence="2" key="2">
    <citation type="submission" date="2015-01" db="EMBL/GenBank/DDBJ databases">
        <title>Evolutionary Origins and Diversification of the Mycorrhizal Mutualists.</title>
        <authorList>
            <consortium name="DOE Joint Genome Institute"/>
            <consortium name="Mycorrhizal Genomics Consortium"/>
            <person name="Kohler A."/>
            <person name="Kuo A."/>
            <person name="Nagy L.G."/>
            <person name="Floudas D."/>
            <person name="Copeland A."/>
            <person name="Barry K.W."/>
            <person name="Cichocki N."/>
            <person name="Veneault-Fourrey C."/>
            <person name="LaButti K."/>
            <person name="Lindquist E.A."/>
            <person name="Lipzen A."/>
            <person name="Lundell T."/>
            <person name="Morin E."/>
            <person name="Murat C."/>
            <person name="Riley R."/>
            <person name="Ohm R."/>
            <person name="Sun H."/>
            <person name="Tunlid A."/>
            <person name="Henrissat B."/>
            <person name="Grigoriev I.V."/>
            <person name="Hibbett D.S."/>
            <person name="Martin F."/>
        </authorList>
    </citation>
    <scope>NUCLEOTIDE SEQUENCE [LARGE SCALE GENOMIC DNA]</scope>
    <source>
        <strain evidence="2">F 1598</strain>
    </source>
</reference>
<dbReference type="InParanoid" id="A0A0C3FZM4"/>
<protein>
    <recommendedName>
        <fullName evidence="3">Protein kinase domain-containing protein</fullName>
    </recommendedName>
</protein>
<dbReference type="HOGENOM" id="CLU_000288_81_13_1"/>
<organism evidence="1 2">
    <name type="scientific">Piloderma croceum (strain F 1598)</name>
    <dbReference type="NCBI Taxonomy" id="765440"/>
    <lineage>
        <taxon>Eukaryota</taxon>
        <taxon>Fungi</taxon>
        <taxon>Dikarya</taxon>
        <taxon>Basidiomycota</taxon>
        <taxon>Agaricomycotina</taxon>
        <taxon>Agaricomycetes</taxon>
        <taxon>Agaricomycetidae</taxon>
        <taxon>Atheliales</taxon>
        <taxon>Atheliaceae</taxon>
        <taxon>Piloderma</taxon>
    </lineage>
</organism>
<dbReference type="Gene3D" id="1.10.510.10">
    <property type="entry name" value="Transferase(Phosphotransferase) domain 1"/>
    <property type="match status" value="1"/>
</dbReference>
<name>A0A0C3FZM4_PILCF</name>
<reference evidence="1 2" key="1">
    <citation type="submission" date="2014-04" db="EMBL/GenBank/DDBJ databases">
        <authorList>
            <consortium name="DOE Joint Genome Institute"/>
            <person name="Kuo A."/>
            <person name="Tarkka M."/>
            <person name="Buscot F."/>
            <person name="Kohler A."/>
            <person name="Nagy L.G."/>
            <person name="Floudas D."/>
            <person name="Copeland A."/>
            <person name="Barry K.W."/>
            <person name="Cichocki N."/>
            <person name="Veneault-Fourrey C."/>
            <person name="LaButti K."/>
            <person name="Lindquist E.A."/>
            <person name="Lipzen A."/>
            <person name="Lundell T."/>
            <person name="Morin E."/>
            <person name="Murat C."/>
            <person name="Sun H."/>
            <person name="Tunlid A."/>
            <person name="Henrissat B."/>
            <person name="Grigoriev I.V."/>
            <person name="Hibbett D.S."/>
            <person name="Martin F."/>
            <person name="Nordberg H.P."/>
            <person name="Cantor M.N."/>
            <person name="Hua S.X."/>
        </authorList>
    </citation>
    <scope>NUCLEOTIDE SEQUENCE [LARGE SCALE GENOMIC DNA]</scope>
    <source>
        <strain evidence="1 2">F 1598</strain>
    </source>
</reference>
<dbReference type="Proteomes" id="UP000054166">
    <property type="component" value="Unassembled WGS sequence"/>
</dbReference>
<evidence type="ECO:0008006" key="3">
    <source>
        <dbReference type="Google" id="ProtNLM"/>
    </source>
</evidence>
<keyword evidence="2" id="KW-1185">Reference proteome</keyword>
<proteinExistence type="predicted"/>
<evidence type="ECO:0000313" key="1">
    <source>
        <dbReference type="EMBL" id="KIM83661.1"/>
    </source>
</evidence>
<sequence length="179" mass="20566">MIKVLKGHSTSLAKEESWDCIVQTSVSQPLPLPSLSEVMECTYIVADFGSAQPTALHMVWDITTNALHAPEVILRADQCDFWVFEFVIGCNLFEYRADLKYNLDAPAGHLWQMMCFTGEQFMPKQLKWSNLGTQYFDSTCNLKSHPPNFKTMFTTFLCHYKVLKEEDVLMMAVFMQKCL</sequence>
<gene>
    <name evidence="1" type="ORF">PILCRDRAFT_97149</name>
</gene>
<evidence type="ECO:0000313" key="2">
    <source>
        <dbReference type="Proteomes" id="UP000054166"/>
    </source>
</evidence>
<dbReference type="AlphaFoldDB" id="A0A0C3FZM4"/>
<dbReference type="EMBL" id="KN832990">
    <property type="protein sequence ID" value="KIM83661.1"/>
    <property type="molecule type" value="Genomic_DNA"/>
</dbReference>
<accession>A0A0C3FZM4</accession>